<feature type="transmembrane region" description="Helical" evidence="1">
    <location>
        <begin position="309"/>
        <end position="328"/>
    </location>
</feature>
<protein>
    <submittedName>
        <fullName evidence="2">Uncharacterized protein</fullName>
    </submittedName>
</protein>
<dbReference type="EMBL" id="AZNF01000001">
    <property type="protein sequence ID" value="KID70658.1"/>
    <property type="molecule type" value="Genomic_DNA"/>
</dbReference>
<organism evidence="2 3">
    <name type="scientific">Metarhizium anisopliae (strain ARSEF 549)</name>
    <dbReference type="NCBI Taxonomy" id="3151832"/>
    <lineage>
        <taxon>Eukaryota</taxon>
        <taxon>Fungi</taxon>
        <taxon>Dikarya</taxon>
        <taxon>Ascomycota</taxon>
        <taxon>Pezizomycotina</taxon>
        <taxon>Sordariomycetes</taxon>
        <taxon>Hypocreomycetidae</taxon>
        <taxon>Hypocreales</taxon>
        <taxon>Clavicipitaceae</taxon>
        <taxon>Metarhizium</taxon>
    </lineage>
</organism>
<dbReference type="Proteomes" id="UP000031186">
    <property type="component" value="Unassembled WGS sequence"/>
</dbReference>
<sequence>MTTLNRPLNKIPIDDATRSEIIESFWPANRYTKLRYDDSDWESYFRFYTKQCHDALIDQGRHVLARTHQDIYDIVRRFEDLTPRDEIKKGLRSRLNTPHRHNEDDILDRTIDLAARLHLMVNIAVDKPVISGQVQLRWVSGILKEHLNHHFSEPQVLGNDGIKLEQMFTAVNLERIAGIRIKPTDNLADHLRMIDQEDKVVAIFHHTAFLRRQTSCLYPDGLREETLRTLSLLFPRHDEQTRKWLKRHPESYRIDMALLKCDPMRLDHRQIEKFHFWHDRLIILKQAFDQSRPATISQWWWDRRNGVQWYTFWVAIVVLFLTIFFGMVQSVEGALQVYKAFHPS</sequence>
<name>A0A0B4FJN8_METAF</name>
<accession>A0A0B4FJN8</accession>
<dbReference type="HOGENOM" id="CLU_053383_0_0_1"/>
<proteinExistence type="predicted"/>
<evidence type="ECO:0000256" key="1">
    <source>
        <dbReference type="SAM" id="Phobius"/>
    </source>
</evidence>
<dbReference type="OrthoDB" id="5428890at2759"/>
<comment type="caution">
    <text evidence="2">The sequence shown here is derived from an EMBL/GenBank/DDBJ whole genome shotgun (WGS) entry which is preliminary data.</text>
</comment>
<reference evidence="2 3" key="1">
    <citation type="journal article" date="2014" name="Proc. Natl. Acad. Sci. U.S.A.">
        <title>Trajectory and genomic determinants of fungal-pathogen speciation and host adaptation.</title>
        <authorList>
            <person name="Hu X."/>
            <person name="Xiao G."/>
            <person name="Zheng P."/>
            <person name="Shang Y."/>
            <person name="Su Y."/>
            <person name="Zhang X."/>
            <person name="Liu X."/>
            <person name="Zhan S."/>
            <person name="St Leger R.J."/>
            <person name="Wang C."/>
        </authorList>
    </citation>
    <scope>NUCLEOTIDE SEQUENCE [LARGE SCALE GENOMIC DNA]</scope>
    <source>
        <strain evidence="2 3">ARSEF 549</strain>
    </source>
</reference>
<evidence type="ECO:0000313" key="2">
    <source>
        <dbReference type="EMBL" id="KID70658.1"/>
    </source>
</evidence>
<keyword evidence="1" id="KW-0812">Transmembrane</keyword>
<feature type="non-terminal residue" evidence="2">
    <location>
        <position position="1"/>
    </location>
</feature>
<keyword evidence="1" id="KW-1133">Transmembrane helix</keyword>
<keyword evidence="3" id="KW-1185">Reference proteome</keyword>
<gene>
    <name evidence="2" type="ORF">MAN_00257</name>
</gene>
<dbReference type="VEuPathDB" id="FungiDB:MAN_00257"/>
<evidence type="ECO:0000313" key="3">
    <source>
        <dbReference type="Proteomes" id="UP000031186"/>
    </source>
</evidence>
<dbReference type="AlphaFoldDB" id="A0A0B4FJN8"/>
<keyword evidence="1" id="KW-0472">Membrane</keyword>